<evidence type="ECO:0000256" key="6">
    <source>
        <dbReference type="ARBA" id="ARBA00022842"/>
    </source>
</evidence>
<protein>
    <recommendedName>
        <fullName evidence="3 10">Isopentenyl-diphosphate Delta-isomerase</fullName>
        <shortName evidence="10">IPP isomerase</shortName>
        <ecNumber evidence="3 10">5.3.3.2</ecNumber>
    </recommendedName>
    <alternativeName>
        <fullName evidence="10">IPP:DMAPP isomerase</fullName>
    </alternativeName>
    <alternativeName>
        <fullName evidence="10">Isopentenyl pyrophosphate isomerase</fullName>
    </alternativeName>
</protein>
<feature type="binding site" evidence="10">
    <location>
        <position position="110"/>
    </location>
    <ligand>
        <name>Mn(2+)</name>
        <dbReference type="ChEBI" id="CHEBI:29035"/>
    </ligand>
</feature>
<dbReference type="Proteomes" id="UP000186019">
    <property type="component" value="Unassembled WGS sequence"/>
</dbReference>
<feature type="active site" evidence="10 11">
    <location>
        <position position="110"/>
    </location>
</feature>
<evidence type="ECO:0000256" key="4">
    <source>
        <dbReference type="ARBA" id="ARBA00022490"/>
    </source>
</evidence>
<keyword evidence="14" id="KW-1185">Reference proteome</keyword>
<evidence type="ECO:0000256" key="9">
    <source>
        <dbReference type="ARBA" id="ARBA00023235"/>
    </source>
</evidence>
<comment type="cofactor">
    <cofactor evidence="10">
        <name>Mn(2+)</name>
        <dbReference type="ChEBI" id="CHEBI:29035"/>
    </cofactor>
    <text evidence="10">Binds 1 Mn(2+) ion per subunit.</text>
</comment>
<evidence type="ECO:0000259" key="12">
    <source>
        <dbReference type="PROSITE" id="PS51462"/>
    </source>
</evidence>
<dbReference type="InterPro" id="IPR011876">
    <property type="entry name" value="IsopentenylPP_isomerase_typ1"/>
</dbReference>
<dbReference type="EMBL" id="FTNV01000003">
    <property type="protein sequence ID" value="SIS23992.1"/>
    <property type="molecule type" value="Genomic_DNA"/>
</dbReference>
<feature type="binding site" evidence="10">
    <location>
        <position position="28"/>
    </location>
    <ligand>
        <name>Mn(2+)</name>
        <dbReference type="ChEBI" id="CHEBI:29035"/>
    </ligand>
</feature>
<keyword evidence="8 10" id="KW-0414">Isoprene biosynthesis</keyword>
<evidence type="ECO:0000256" key="8">
    <source>
        <dbReference type="ARBA" id="ARBA00023229"/>
    </source>
</evidence>
<gene>
    <name evidence="10" type="primary">idi</name>
    <name evidence="13" type="ORF">SAMN05421666_3003</name>
</gene>
<dbReference type="UniPathway" id="UPA00059">
    <property type="reaction ID" value="UER00104"/>
</dbReference>
<sequence length="172" mass="19084">MSVMIPAWVGDTLTPVEKMDVHRRGLPHKAISVFVMRGTRTLIQRRALSKYHTPGLWANTCCTHPNWGETALDCAGRRLGEELGITGLSLRHRGRVSYRADVGGGLIEDERVEIYTADAPKSMPLVPNPDEVAEARWIDLAELSAEIAAAPQRFTPWLRIYLADHAEAIFAA</sequence>
<keyword evidence="4 10" id="KW-0963">Cytoplasm</keyword>
<dbReference type="GO" id="GO:0046872">
    <property type="term" value="F:metal ion binding"/>
    <property type="evidence" value="ECO:0007669"/>
    <property type="project" value="UniProtKB-KW"/>
</dbReference>
<dbReference type="PANTHER" id="PTHR10885:SF0">
    <property type="entry name" value="ISOPENTENYL-DIPHOSPHATE DELTA-ISOMERASE"/>
    <property type="match status" value="1"/>
</dbReference>
<feature type="binding site" evidence="10">
    <location>
        <position position="64"/>
    </location>
    <ligand>
        <name>Mn(2+)</name>
        <dbReference type="ChEBI" id="CHEBI:29035"/>
    </ligand>
</feature>
<feature type="binding site" evidence="10">
    <location>
        <position position="82"/>
    </location>
    <ligand>
        <name>Mg(2+)</name>
        <dbReference type="ChEBI" id="CHEBI:18420"/>
    </ligand>
</feature>
<keyword evidence="9 10" id="KW-0413">Isomerase</keyword>
<feature type="binding site" evidence="10">
    <location>
        <position position="22"/>
    </location>
    <ligand>
        <name>Mn(2+)</name>
        <dbReference type="ChEBI" id="CHEBI:29035"/>
    </ligand>
</feature>
<keyword evidence="7 10" id="KW-0464">Manganese</keyword>
<comment type="subcellular location">
    <subcellularLocation>
        <location evidence="10">Cytoplasm</location>
    </subcellularLocation>
</comment>
<keyword evidence="5 10" id="KW-0479">Metal-binding</keyword>
<feature type="domain" description="Nudix hydrolase" evidence="12">
    <location>
        <begin position="26"/>
        <end position="160"/>
    </location>
</feature>
<evidence type="ECO:0000313" key="14">
    <source>
        <dbReference type="Proteomes" id="UP000186019"/>
    </source>
</evidence>
<dbReference type="GO" id="GO:0009240">
    <property type="term" value="P:isopentenyl diphosphate biosynthetic process"/>
    <property type="evidence" value="ECO:0007669"/>
    <property type="project" value="TreeGrafter"/>
</dbReference>
<dbReference type="InterPro" id="IPR000086">
    <property type="entry name" value="NUDIX_hydrolase_dom"/>
</dbReference>
<dbReference type="STRING" id="573024.SAMN05216208_2313"/>
<dbReference type="Gene3D" id="3.90.79.10">
    <property type="entry name" value="Nucleoside Triphosphate Pyrophosphohydrolase"/>
    <property type="match status" value="1"/>
</dbReference>
<dbReference type="GO" id="GO:0005737">
    <property type="term" value="C:cytoplasm"/>
    <property type="evidence" value="ECO:0007669"/>
    <property type="project" value="UniProtKB-SubCell"/>
</dbReference>
<keyword evidence="6 10" id="KW-0460">Magnesium</keyword>
<dbReference type="PROSITE" id="PS51462">
    <property type="entry name" value="NUDIX"/>
    <property type="match status" value="1"/>
</dbReference>
<dbReference type="EC" id="5.3.3.2" evidence="3 10"/>
<dbReference type="HAMAP" id="MF_00202">
    <property type="entry name" value="Idi"/>
    <property type="match status" value="1"/>
</dbReference>
<dbReference type="GO" id="GO:0004452">
    <property type="term" value="F:isopentenyl-diphosphate delta-isomerase activity"/>
    <property type="evidence" value="ECO:0007669"/>
    <property type="project" value="UniProtKB-UniRule"/>
</dbReference>
<dbReference type="NCBIfam" id="TIGR02150">
    <property type="entry name" value="IPP_isom_1"/>
    <property type="match status" value="1"/>
</dbReference>
<dbReference type="InterPro" id="IPR056375">
    <property type="entry name" value="Idi_bact"/>
</dbReference>
<feature type="binding site" evidence="10">
    <location>
        <position position="108"/>
    </location>
    <ligand>
        <name>Mn(2+)</name>
        <dbReference type="ChEBI" id="CHEBI:29035"/>
    </ligand>
</feature>
<comment type="similarity">
    <text evidence="2 10">Belongs to the IPP isomerase type 1 family.</text>
</comment>
<dbReference type="OrthoDB" id="9809458at2"/>
<comment type="function">
    <text evidence="10">Catalyzes the 1,3-allylic rearrangement of the homoallylic substrate isopentenyl (IPP) to its highly electrophilic allylic isomer, dimethylallyl diphosphate (DMAPP).</text>
</comment>
<dbReference type="SUPFAM" id="SSF55811">
    <property type="entry name" value="Nudix"/>
    <property type="match status" value="1"/>
</dbReference>
<dbReference type="CDD" id="cd02885">
    <property type="entry name" value="NUDIX_IPP_Isomerase"/>
    <property type="match status" value="1"/>
</dbReference>
<dbReference type="RefSeq" id="WP_076535079.1">
    <property type="nucleotide sequence ID" value="NZ_FOAC01000002.1"/>
</dbReference>
<evidence type="ECO:0000256" key="10">
    <source>
        <dbReference type="HAMAP-Rule" id="MF_00202"/>
    </source>
</evidence>
<dbReference type="NCBIfam" id="NF002995">
    <property type="entry name" value="PRK03759.1"/>
    <property type="match status" value="1"/>
</dbReference>
<evidence type="ECO:0000256" key="7">
    <source>
        <dbReference type="ARBA" id="ARBA00023211"/>
    </source>
</evidence>
<dbReference type="PANTHER" id="PTHR10885">
    <property type="entry name" value="ISOPENTENYL-DIPHOSPHATE DELTA-ISOMERASE"/>
    <property type="match status" value="1"/>
</dbReference>
<name>A0A1N7HGR8_9RHOB</name>
<dbReference type="AlphaFoldDB" id="A0A1N7HGR8"/>
<evidence type="ECO:0000256" key="3">
    <source>
        <dbReference type="ARBA" id="ARBA00012057"/>
    </source>
</evidence>
<evidence type="ECO:0000256" key="11">
    <source>
        <dbReference type="PIRSR" id="PIRSR018427-1"/>
    </source>
</evidence>
<dbReference type="PIRSF" id="PIRSF018427">
    <property type="entry name" value="Isopntndiph_ism"/>
    <property type="match status" value="1"/>
</dbReference>
<dbReference type="InterPro" id="IPR015797">
    <property type="entry name" value="NUDIX_hydrolase-like_dom_sf"/>
</dbReference>
<comment type="pathway">
    <text evidence="1 10">Isoprenoid biosynthesis; dimethylallyl diphosphate biosynthesis; dimethylallyl diphosphate from isopentenyl diphosphate: step 1/1.</text>
</comment>
<evidence type="ECO:0000256" key="1">
    <source>
        <dbReference type="ARBA" id="ARBA00004826"/>
    </source>
</evidence>
<evidence type="ECO:0000256" key="2">
    <source>
        <dbReference type="ARBA" id="ARBA00007579"/>
    </source>
</evidence>
<dbReference type="GO" id="GO:0050992">
    <property type="term" value="P:dimethylallyl diphosphate biosynthetic process"/>
    <property type="evidence" value="ECO:0007669"/>
    <property type="project" value="UniProtKB-UniRule"/>
</dbReference>
<evidence type="ECO:0000256" key="5">
    <source>
        <dbReference type="ARBA" id="ARBA00022723"/>
    </source>
</evidence>
<reference evidence="14" key="1">
    <citation type="submission" date="2017-01" db="EMBL/GenBank/DDBJ databases">
        <authorList>
            <person name="Varghese N."/>
            <person name="Submissions S."/>
        </authorList>
    </citation>
    <scope>NUCLEOTIDE SEQUENCE [LARGE SCALE GENOMIC DNA]</scope>
    <source>
        <strain evidence="14">DSM 29590</strain>
    </source>
</reference>
<evidence type="ECO:0000313" key="13">
    <source>
        <dbReference type="EMBL" id="SIS23992.1"/>
    </source>
</evidence>
<comment type="cofactor">
    <cofactor evidence="10">
        <name>Mg(2+)</name>
        <dbReference type="ChEBI" id="CHEBI:18420"/>
    </cofactor>
    <text evidence="10">Binds 1 Mg(2+) ion per subunit. The magnesium ion binds only when substrate is bound.</text>
</comment>
<feature type="active site" evidence="10 11">
    <location>
        <position position="62"/>
    </location>
</feature>
<accession>A0A1N7HGR8</accession>
<comment type="catalytic activity">
    <reaction evidence="10">
        <text>isopentenyl diphosphate = dimethylallyl diphosphate</text>
        <dbReference type="Rhea" id="RHEA:23284"/>
        <dbReference type="ChEBI" id="CHEBI:57623"/>
        <dbReference type="ChEBI" id="CHEBI:128769"/>
        <dbReference type="EC" id="5.3.3.2"/>
    </reaction>
</comment>
<proteinExistence type="inferred from homology"/>
<dbReference type="Pfam" id="PF00293">
    <property type="entry name" value="NUDIX"/>
    <property type="match status" value="1"/>
</dbReference>
<organism evidence="13 14">
    <name type="scientific">Roseovarius nanhaiticus</name>
    <dbReference type="NCBI Taxonomy" id="573024"/>
    <lineage>
        <taxon>Bacteria</taxon>
        <taxon>Pseudomonadati</taxon>
        <taxon>Pseudomonadota</taxon>
        <taxon>Alphaproteobacteria</taxon>
        <taxon>Rhodobacterales</taxon>
        <taxon>Roseobacteraceae</taxon>
        <taxon>Roseovarius</taxon>
    </lineage>
</organism>